<feature type="compositionally biased region" description="Basic and acidic residues" evidence="1">
    <location>
        <begin position="297"/>
        <end position="306"/>
    </location>
</feature>
<feature type="compositionally biased region" description="Low complexity" evidence="1">
    <location>
        <begin position="54"/>
        <end position="74"/>
    </location>
</feature>
<gene>
    <name evidence="3" type="primary">sepH</name>
    <name evidence="3" type="ORF">MUN33_01250</name>
</gene>
<evidence type="ECO:0000313" key="4">
    <source>
        <dbReference type="Proteomes" id="UP001139207"/>
    </source>
</evidence>
<dbReference type="RefSeq" id="WP_244803099.1">
    <property type="nucleotide sequence ID" value="NZ_JALIEA010000007.1"/>
</dbReference>
<organism evidence="3 4">
    <name type="scientific">Corynebacterium kalidii</name>
    <dbReference type="NCBI Taxonomy" id="2931982"/>
    <lineage>
        <taxon>Bacteria</taxon>
        <taxon>Bacillati</taxon>
        <taxon>Actinomycetota</taxon>
        <taxon>Actinomycetes</taxon>
        <taxon>Mycobacteriales</taxon>
        <taxon>Corynebacteriaceae</taxon>
        <taxon>Corynebacterium</taxon>
    </lineage>
</organism>
<evidence type="ECO:0000313" key="3">
    <source>
        <dbReference type="EMBL" id="MCJ7857347.1"/>
    </source>
</evidence>
<dbReference type="Proteomes" id="UP001139207">
    <property type="component" value="Unassembled WGS sequence"/>
</dbReference>
<dbReference type="EMBL" id="JALIEA010000007">
    <property type="protein sequence ID" value="MCJ7857347.1"/>
    <property type="molecule type" value="Genomic_DNA"/>
</dbReference>
<accession>A0A9X1WGU7</accession>
<keyword evidence="4" id="KW-1185">Reference proteome</keyword>
<evidence type="ECO:0000256" key="1">
    <source>
        <dbReference type="SAM" id="MobiDB-lite"/>
    </source>
</evidence>
<comment type="caution">
    <text evidence="3">The sequence shown here is derived from an EMBL/GenBank/DDBJ whole genome shotgun (WGS) entry which is preliminary data.</text>
</comment>
<feature type="region of interest" description="Disordered" evidence="1">
    <location>
        <begin position="254"/>
        <end position="377"/>
    </location>
</feature>
<dbReference type="InterPro" id="IPR047682">
    <property type="entry name" value="SepH-like"/>
</dbReference>
<feature type="compositionally biased region" description="Low complexity" evidence="1">
    <location>
        <begin position="82"/>
        <end position="97"/>
    </location>
</feature>
<dbReference type="InterPro" id="IPR021421">
    <property type="entry name" value="DUF3071"/>
</dbReference>
<feature type="compositionally biased region" description="Low complexity" evidence="1">
    <location>
        <begin position="283"/>
        <end position="294"/>
    </location>
</feature>
<name>A0A9X1WGU7_9CORY</name>
<proteinExistence type="predicted"/>
<dbReference type="Pfam" id="PF11268">
    <property type="entry name" value="DUF3071"/>
    <property type="match status" value="1"/>
</dbReference>
<protein>
    <submittedName>
        <fullName evidence="3">Septation protein SepH</fullName>
    </submittedName>
</protein>
<dbReference type="NCBIfam" id="NF040712">
    <property type="entry name" value="SepH"/>
    <property type="match status" value="1"/>
</dbReference>
<evidence type="ECO:0000259" key="2">
    <source>
        <dbReference type="Pfam" id="PF11268"/>
    </source>
</evidence>
<feature type="compositionally biased region" description="Low complexity" evidence="1">
    <location>
        <begin position="307"/>
        <end position="325"/>
    </location>
</feature>
<dbReference type="AlphaFoldDB" id="A0A9X1WGU7"/>
<reference evidence="3" key="1">
    <citation type="submission" date="2022-04" db="EMBL/GenBank/DDBJ databases">
        <title>Corynebacterium kalidii LD5P10.</title>
        <authorList>
            <person name="Sun J.Q."/>
        </authorList>
    </citation>
    <scope>NUCLEOTIDE SEQUENCE</scope>
    <source>
        <strain evidence="3">LD5P10</strain>
    </source>
</reference>
<feature type="domain" description="DUF3071" evidence="2">
    <location>
        <begin position="1"/>
        <end position="217"/>
    </location>
</feature>
<feature type="region of interest" description="Disordered" evidence="1">
    <location>
        <begin position="53"/>
        <end position="97"/>
    </location>
</feature>
<sequence>MQELRFVKDDSDRASLVLRVATDGGDHTDETDDTDVAEFFLPVTDELTEFLGIAAATSPDTADTPDTPDTADTPDSADETSTDGTPTAEATPVPEPAAVPTRERIHLRPKEIQDRIRHGDTVEQIVADTGMEDRRVRPFAVPIAMERNRIAEMARDAHPVRADGPTDSPLREVLAGAFAARGESLRAAEWSAAMDSSDHWVISVSWTKGNREGASRFVADFRFVPGEDGPATAEPVNSVASDLIDPRFERPVRTVSPVIPSSRRDDIADSDQADDAPGAWYPDDGTTGDRVGGTSLDARRGADATRPDNAPVDPDADPTADAPVDLFGRRNHPSGGDGEADGGDSPRRRKKAVTPHWEDVLLGVRTNPKANGRNKKK</sequence>